<dbReference type="STRING" id="1220578.FPE01S_03_03220"/>
<accession>A0A0E9N375</accession>
<evidence type="ECO:0000313" key="3">
    <source>
        <dbReference type="Proteomes" id="UP000033121"/>
    </source>
</evidence>
<keyword evidence="3" id="KW-1185">Reference proteome</keyword>
<protein>
    <recommendedName>
        <fullName evidence="4">CCDC81-like prokaryotic HU domain-containing protein</fullName>
    </recommendedName>
</protein>
<dbReference type="OrthoDB" id="664124at2"/>
<keyword evidence="1" id="KW-0472">Membrane</keyword>
<sequence>MDILNQYLFQHRNISIPGMGTLHMDRVPARTDFVNRQLLPPGFAFRFDKYFDAPDKEFFGYLSSKMQLPDFEVIRWYNEYAYSLRAKIRNHEDASWEGLGKFYADDNGEIYFEAAPQIIPANRPVAAVRVIRDNISHQLLVGDQERVTSEMPELLSSTHVERESWWTYAIIIAAVALSICFFQFFRNGMRISSMGNSQTTPVIEMPATKQ</sequence>
<reference evidence="2 3" key="1">
    <citation type="submission" date="2015-04" db="EMBL/GenBank/DDBJ databases">
        <title>Whole genome shotgun sequence of Flavihumibacter petaseus NBRC 106054.</title>
        <authorList>
            <person name="Miyazawa S."/>
            <person name="Hosoyama A."/>
            <person name="Hashimoto M."/>
            <person name="Noguchi M."/>
            <person name="Tsuchikane K."/>
            <person name="Ohji S."/>
            <person name="Yamazoe A."/>
            <person name="Ichikawa N."/>
            <person name="Kimura A."/>
            <person name="Fujita N."/>
        </authorList>
    </citation>
    <scope>NUCLEOTIDE SEQUENCE [LARGE SCALE GENOMIC DNA]</scope>
    <source>
        <strain evidence="2 3">NBRC 106054</strain>
    </source>
</reference>
<evidence type="ECO:0000313" key="2">
    <source>
        <dbReference type="EMBL" id="GAO44284.1"/>
    </source>
</evidence>
<keyword evidence="1" id="KW-0812">Transmembrane</keyword>
<dbReference type="AlphaFoldDB" id="A0A0E9N375"/>
<keyword evidence="1" id="KW-1133">Transmembrane helix</keyword>
<gene>
    <name evidence="2" type="ORF">FPE01S_03_03220</name>
</gene>
<comment type="caution">
    <text evidence="2">The sequence shown here is derived from an EMBL/GenBank/DDBJ whole genome shotgun (WGS) entry which is preliminary data.</text>
</comment>
<proteinExistence type="predicted"/>
<name>A0A0E9N375_9BACT</name>
<dbReference type="Proteomes" id="UP000033121">
    <property type="component" value="Unassembled WGS sequence"/>
</dbReference>
<dbReference type="RefSeq" id="WP_046370231.1">
    <property type="nucleotide sequence ID" value="NZ_BBWV01000003.1"/>
</dbReference>
<feature type="transmembrane region" description="Helical" evidence="1">
    <location>
        <begin position="165"/>
        <end position="185"/>
    </location>
</feature>
<evidence type="ECO:0000256" key="1">
    <source>
        <dbReference type="SAM" id="Phobius"/>
    </source>
</evidence>
<dbReference type="EMBL" id="BBWV01000003">
    <property type="protein sequence ID" value="GAO44284.1"/>
    <property type="molecule type" value="Genomic_DNA"/>
</dbReference>
<organism evidence="2 3">
    <name type="scientific">Flavihumibacter petaseus NBRC 106054</name>
    <dbReference type="NCBI Taxonomy" id="1220578"/>
    <lineage>
        <taxon>Bacteria</taxon>
        <taxon>Pseudomonadati</taxon>
        <taxon>Bacteroidota</taxon>
        <taxon>Chitinophagia</taxon>
        <taxon>Chitinophagales</taxon>
        <taxon>Chitinophagaceae</taxon>
        <taxon>Flavihumibacter</taxon>
    </lineage>
</organism>
<evidence type="ECO:0008006" key="4">
    <source>
        <dbReference type="Google" id="ProtNLM"/>
    </source>
</evidence>